<dbReference type="InterPro" id="IPR004176">
    <property type="entry name" value="Clp_R_N"/>
</dbReference>
<keyword evidence="4" id="KW-1185">Reference proteome</keyword>
<keyword evidence="3" id="KW-0378">Hydrolase</keyword>
<feature type="domain" description="Clp R" evidence="2">
    <location>
        <begin position="2"/>
        <end position="177"/>
    </location>
</feature>
<proteinExistence type="predicted"/>
<dbReference type="Proteomes" id="UP001596074">
    <property type="component" value="Unassembled WGS sequence"/>
</dbReference>
<dbReference type="PROSITE" id="PS51903">
    <property type="entry name" value="CLP_R"/>
    <property type="match status" value="1"/>
</dbReference>
<dbReference type="EMBL" id="JBHSON010000012">
    <property type="protein sequence ID" value="MFC5746139.1"/>
    <property type="molecule type" value="Genomic_DNA"/>
</dbReference>
<organism evidence="3 4">
    <name type="scientific">Actinomadura rugatobispora</name>
    <dbReference type="NCBI Taxonomy" id="1994"/>
    <lineage>
        <taxon>Bacteria</taxon>
        <taxon>Bacillati</taxon>
        <taxon>Actinomycetota</taxon>
        <taxon>Actinomycetes</taxon>
        <taxon>Streptosporangiales</taxon>
        <taxon>Thermomonosporaceae</taxon>
        <taxon>Actinomadura</taxon>
    </lineage>
</organism>
<evidence type="ECO:0000256" key="1">
    <source>
        <dbReference type="PROSITE-ProRule" id="PRU01251"/>
    </source>
</evidence>
<dbReference type="Gene3D" id="1.10.1780.10">
    <property type="entry name" value="Clp, N-terminal domain"/>
    <property type="match status" value="2"/>
</dbReference>
<evidence type="ECO:0000259" key="2">
    <source>
        <dbReference type="PROSITE" id="PS51903"/>
    </source>
</evidence>
<keyword evidence="1" id="KW-0677">Repeat</keyword>
<accession>A0ABW0ZW48</accession>
<evidence type="ECO:0000313" key="3">
    <source>
        <dbReference type="EMBL" id="MFC5746139.1"/>
    </source>
</evidence>
<dbReference type="GO" id="GO:0008233">
    <property type="term" value="F:peptidase activity"/>
    <property type="evidence" value="ECO:0007669"/>
    <property type="project" value="UniProtKB-KW"/>
</dbReference>
<dbReference type="RefSeq" id="WP_378281758.1">
    <property type="nucleotide sequence ID" value="NZ_JBHSON010000012.1"/>
</dbReference>
<reference evidence="4" key="1">
    <citation type="journal article" date="2019" name="Int. J. Syst. Evol. Microbiol.">
        <title>The Global Catalogue of Microorganisms (GCM) 10K type strain sequencing project: providing services to taxonomists for standard genome sequencing and annotation.</title>
        <authorList>
            <consortium name="The Broad Institute Genomics Platform"/>
            <consortium name="The Broad Institute Genome Sequencing Center for Infectious Disease"/>
            <person name="Wu L."/>
            <person name="Ma J."/>
        </authorList>
    </citation>
    <scope>NUCLEOTIDE SEQUENCE [LARGE SCALE GENOMIC DNA]</scope>
    <source>
        <strain evidence="4">KCTC 42087</strain>
    </source>
</reference>
<dbReference type="GO" id="GO:0006508">
    <property type="term" value="P:proteolysis"/>
    <property type="evidence" value="ECO:0007669"/>
    <property type="project" value="UniProtKB-KW"/>
</dbReference>
<name>A0ABW0ZW48_9ACTN</name>
<sequence length="180" mass="19086">MFERFTKEARAAVTGAQQECRATSGRRIGTEHLLLALLQGDGPAARALRDHGQEPGALRAAVVRRAGAGDIDAEALRTLGIDLDAVRQAAESNFGEGALDAPAGRFRKGHIPFAPETKKALELALRHAIRLKHGHIGGGHLLLGLLHDNETEAVRLLAAQDVHVAALRADVTRLITADAA</sequence>
<dbReference type="Pfam" id="PF02861">
    <property type="entry name" value="Clp_N"/>
    <property type="match status" value="2"/>
</dbReference>
<protein>
    <submittedName>
        <fullName evidence="3">Clp protease N-terminal domain-containing protein</fullName>
    </submittedName>
</protein>
<keyword evidence="3" id="KW-0645">Protease</keyword>
<evidence type="ECO:0000313" key="4">
    <source>
        <dbReference type="Proteomes" id="UP001596074"/>
    </source>
</evidence>
<dbReference type="InterPro" id="IPR036628">
    <property type="entry name" value="Clp_N_dom_sf"/>
</dbReference>
<dbReference type="SUPFAM" id="SSF81923">
    <property type="entry name" value="Double Clp-N motif"/>
    <property type="match status" value="2"/>
</dbReference>
<gene>
    <name evidence="3" type="ORF">ACFPZN_11020</name>
</gene>
<comment type="caution">
    <text evidence="3">The sequence shown here is derived from an EMBL/GenBank/DDBJ whole genome shotgun (WGS) entry which is preliminary data.</text>
</comment>